<dbReference type="InterPro" id="IPR007361">
    <property type="entry name" value="DUF427"/>
</dbReference>
<feature type="domain" description="DUF427" evidence="1">
    <location>
        <begin position="142"/>
        <end position="235"/>
    </location>
</feature>
<proteinExistence type="predicted"/>
<feature type="domain" description="DUF427" evidence="1">
    <location>
        <begin position="21"/>
        <end position="109"/>
    </location>
</feature>
<evidence type="ECO:0000313" key="2">
    <source>
        <dbReference type="EMBL" id="MBJ7607837.1"/>
    </source>
</evidence>
<sequence length="278" mass="31687">MRDYPQSIVPVDHIEPVPRRVRAVLGGKVVLDTTQALYVWEWPNYPQYYIPVADVKPGLLVDEQHAHRLHRGTAHLHGLRVGEVARPSSARLYTEDALDGLAGTVRFDWEALDAWYEEDEQVFVHPRNPYTRVDALRSTRRVRIELDGALLAESSSPVMVFETGLPTRYYLNRTGVNFDHLVPSATVTSCPYKGQTSRYWTLRVAHTTHPDLAWSYDFPTRQLLPIAGLVAFYNEKVDVILDGELLARPTTHFFSSTQDRPSRVCSVRSRSPSTPYMI</sequence>
<reference evidence="2 3" key="1">
    <citation type="submission" date="2020-10" db="EMBL/GenBank/DDBJ databases">
        <title>Ca. Dormibacterota MAGs.</title>
        <authorList>
            <person name="Montgomery K."/>
        </authorList>
    </citation>
    <scope>NUCLEOTIDE SEQUENCE [LARGE SCALE GENOMIC DNA]</scope>
    <source>
        <strain evidence="2">Mitchell_Peninsula_5</strain>
    </source>
</reference>
<evidence type="ECO:0000259" key="1">
    <source>
        <dbReference type="Pfam" id="PF04248"/>
    </source>
</evidence>
<dbReference type="Pfam" id="PF04248">
    <property type="entry name" value="NTP_transf_9"/>
    <property type="match status" value="2"/>
</dbReference>
<dbReference type="Gene3D" id="2.170.150.40">
    <property type="entry name" value="Domain of unknown function (DUF427)"/>
    <property type="match status" value="2"/>
</dbReference>
<dbReference type="Proteomes" id="UP000614410">
    <property type="component" value="Unassembled WGS sequence"/>
</dbReference>
<dbReference type="PANTHER" id="PTHR34310">
    <property type="entry name" value="DUF427 DOMAIN PROTEIN (AFU_ORTHOLOGUE AFUA_3G02220)"/>
    <property type="match status" value="1"/>
</dbReference>
<evidence type="ECO:0000313" key="3">
    <source>
        <dbReference type="Proteomes" id="UP000614410"/>
    </source>
</evidence>
<accession>A0A934N8G3</accession>
<gene>
    <name evidence="2" type="ORF">JF887_00180</name>
</gene>
<protein>
    <submittedName>
        <fullName evidence="2">DUF427 domain-containing protein</fullName>
    </submittedName>
</protein>
<dbReference type="AlphaFoldDB" id="A0A934N8G3"/>
<dbReference type="EMBL" id="JAEKNN010000003">
    <property type="protein sequence ID" value="MBJ7607837.1"/>
    <property type="molecule type" value="Genomic_DNA"/>
</dbReference>
<name>A0A934N8G3_9BACT</name>
<organism evidence="2 3">
    <name type="scientific">Candidatus Amunia macphersoniae</name>
    <dbReference type="NCBI Taxonomy" id="3127014"/>
    <lineage>
        <taxon>Bacteria</taxon>
        <taxon>Bacillati</taxon>
        <taxon>Candidatus Dormiibacterota</taxon>
        <taxon>Candidatus Dormibacteria</taxon>
        <taxon>Candidatus Aeolococcales</taxon>
        <taxon>Candidatus Aeolococcaceae</taxon>
        <taxon>Candidatus Amunia</taxon>
    </lineage>
</organism>
<dbReference type="InterPro" id="IPR038694">
    <property type="entry name" value="DUF427_sf"/>
</dbReference>
<comment type="caution">
    <text evidence="2">The sequence shown here is derived from an EMBL/GenBank/DDBJ whole genome shotgun (WGS) entry which is preliminary data.</text>
</comment>
<dbReference type="PANTHER" id="PTHR34310:SF9">
    <property type="entry name" value="BLR5716 PROTEIN"/>
    <property type="match status" value="1"/>
</dbReference>